<evidence type="ECO:0000256" key="2">
    <source>
        <dbReference type="ARBA" id="ARBA00023125"/>
    </source>
</evidence>
<dbReference type="Pfam" id="PF00440">
    <property type="entry name" value="TetR_N"/>
    <property type="match status" value="1"/>
</dbReference>
<dbReference type="PANTHER" id="PTHR30055">
    <property type="entry name" value="HTH-TYPE TRANSCRIPTIONAL REGULATOR RUTR"/>
    <property type="match status" value="1"/>
</dbReference>
<dbReference type="RefSeq" id="WP_153451301.1">
    <property type="nucleotide sequence ID" value="NZ_WEGJ01000005.1"/>
</dbReference>
<dbReference type="PRINTS" id="PR00455">
    <property type="entry name" value="HTHTETR"/>
</dbReference>
<name>A0A7K0CF28_9ACTN</name>
<dbReference type="PANTHER" id="PTHR30055:SF234">
    <property type="entry name" value="HTH-TYPE TRANSCRIPTIONAL REGULATOR BETI"/>
    <property type="match status" value="1"/>
</dbReference>
<reference evidence="6 7" key="1">
    <citation type="submission" date="2019-10" db="EMBL/GenBank/DDBJ databases">
        <title>Streptomyces smaragdinus sp. nov. and Streptomyces fabii sp. nov., isolated from the gut of fungus growing-termite Macrotermes natalensis.</title>
        <authorList>
            <person name="Schwitalla J."/>
            <person name="Benndorf R."/>
            <person name="Martin K."/>
            <person name="De Beer W."/>
            <person name="Kaster A.-K."/>
            <person name="Vollmers J."/>
            <person name="Poulsen M."/>
            <person name="Beemelmanns C."/>
        </authorList>
    </citation>
    <scope>NUCLEOTIDE SEQUENCE [LARGE SCALE GENOMIC DNA]</scope>
    <source>
        <strain evidence="6 7">RB5</strain>
    </source>
</reference>
<evidence type="ECO:0000313" key="6">
    <source>
        <dbReference type="EMBL" id="MQY11963.1"/>
    </source>
</evidence>
<dbReference type="InterPro" id="IPR050109">
    <property type="entry name" value="HTH-type_TetR-like_transc_reg"/>
</dbReference>
<keyword evidence="2 4" id="KW-0238">DNA-binding</keyword>
<dbReference type="SUPFAM" id="SSF48498">
    <property type="entry name" value="Tetracyclin repressor-like, C-terminal domain"/>
    <property type="match status" value="1"/>
</dbReference>
<keyword evidence="1" id="KW-0805">Transcription regulation</keyword>
<feature type="DNA-binding region" description="H-T-H motif" evidence="4">
    <location>
        <begin position="29"/>
        <end position="48"/>
    </location>
</feature>
<dbReference type="Gene3D" id="1.10.357.10">
    <property type="entry name" value="Tetracycline Repressor, domain 2"/>
    <property type="match status" value="1"/>
</dbReference>
<accession>A0A7K0CF28</accession>
<dbReference type="InterPro" id="IPR001647">
    <property type="entry name" value="HTH_TetR"/>
</dbReference>
<evidence type="ECO:0000313" key="7">
    <source>
        <dbReference type="Proteomes" id="UP000466345"/>
    </source>
</evidence>
<dbReference type="PROSITE" id="PS50977">
    <property type="entry name" value="HTH_TETR_2"/>
    <property type="match status" value="1"/>
</dbReference>
<evidence type="ECO:0000256" key="4">
    <source>
        <dbReference type="PROSITE-ProRule" id="PRU00335"/>
    </source>
</evidence>
<dbReference type="AlphaFoldDB" id="A0A7K0CF28"/>
<dbReference type="InterPro" id="IPR009057">
    <property type="entry name" value="Homeodomain-like_sf"/>
</dbReference>
<evidence type="ECO:0000256" key="1">
    <source>
        <dbReference type="ARBA" id="ARBA00023015"/>
    </source>
</evidence>
<dbReference type="GO" id="GO:0003700">
    <property type="term" value="F:DNA-binding transcription factor activity"/>
    <property type="evidence" value="ECO:0007669"/>
    <property type="project" value="TreeGrafter"/>
</dbReference>
<dbReference type="GO" id="GO:0000976">
    <property type="term" value="F:transcription cis-regulatory region binding"/>
    <property type="evidence" value="ECO:0007669"/>
    <property type="project" value="TreeGrafter"/>
</dbReference>
<dbReference type="SUPFAM" id="SSF46689">
    <property type="entry name" value="Homeodomain-like"/>
    <property type="match status" value="1"/>
</dbReference>
<proteinExistence type="predicted"/>
<sequence length="231" mass="24375">MVAASERSRTAVVEAASRLLREQGVAAVTTRAVAQEAGVQPPAIYRWFGDKDGLLDGVAEYEMAAYVATKAQAPAVTDPIAGLRAGWEAHVGFALANPALFALFSDPDRARTSPAMDAGREVLGERVRRVAEQGRLAVSERRAVEMIQAAGSGAVLTLLALDPADRDPRLADAMYDAVARAILTDAPTLPADTPVGAAVTFRALIPELDALSDAERALMLEWLERAIAAGD</sequence>
<dbReference type="OrthoDB" id="3784817at2"/>
<dbReference type="Proteomes" id="UP000466345">
    <property type="component" value="Unassembled WGS sequence"/>
</dbReference>
<evidence type="ECO:0000256" key="3">
    <source>
        <dbReference type="ARBA" id="ARBA00023163"/>
    </source>
</evidence>
<keyword evidence="3" id="KW-0804">Transcription</keyword>
<evidence type="ECO:0000259" key="5">
    <source>
        <dbReference type="PROSITE" id="PS50977"/>
    </source>
</evidence>
<keyword evidence="7" id="KW-1185">Reference proteome</keyword>
<dbReference type="EMBL" id="WEGJ01000005">
    <property type="protein sequence ID" value="MQY11963.1"/>
    <property type="molecule type" value="Genomic_DNA"/>
</dbReference>
<dbReference type="InterPro" id="IPR036271">
    <property type="entry name" value="Tet_transcr_reg_TetR-rel_C_sf"/>
</dbReference>
<protein>
    <recommendedName>
        <fullName evidence="5">HTH tetR-type domain-containing protein</fullName>
    </recommendedName>
</protein>
<comment type="caution">
    <text evidence="6">The sequence shown here is derived from an EMBL/GenBank/DDBJ whole genome shotgun (WGS) entry which is preliminary data.</text>
</comment>
<gene>
    <name evidence="6" type="ORF">SRB5_20910</name>
</gene>
<feature type="domain" description="HTH tetR-type" evidence="5">
    <location>
        <begin position="6"/>
        <end position="66"/>
    </location>
</feature>
<organism evidence="6 7">
    <name type="scientific">Streptomyces smaragdinus</name>
    <dbReference type="NCBI Taxonomy" id="2585196"/>
    <lineage>
        <taxon>Bacteria</taxon>
        <taxon>Bacillati</taxon>
        <taxon>Actinomycetota</taxon>
        <taxon>Actinomycetes</taxon>
        <taxon>Kitasatosporales</taxon>
        <taxon>Streptomycetaceae</taxon>
        <taxon>Streptomyces</taxon>
    </lineage>
</organism>